<sequence length="70" mass="8081">MVPDPKSEVEDKGEEDKEILSVLKELEIIKAEMDKGKKQKDVARAISTCQETVASTYFEKDYDWKQNIKC</sequence>
<organism evidence="1 2">
    <name type="scientific">Saliterribacillus persicus</name>
    <dbReference type="NCBI Taxonomy" id="930114"/>
    <lineage>
        <taxon>Bacteria</taxon>
        <taxon>Bacillati</taxon>
        <taxon>Bacillota</taxon>
        <taxon>Bacilli</taxon>
        <taxon>Bacillales</taxon>
        <taxon>Bacillaceae</taxon>
        <taxon>Saliterribacillus</taxon>
    </lineage>
</organism>
<dbReference type="Proteomes" id="UP000252585">
    <property type="component" value="Unassembled WGS sequence"/>
</dbReference>
<gene>
    <name evidence="1" type="ORF">DFR57_10796</name>
</gene>
<evidence type="ECO:0000313" key="2">
    <source>
        <dbReference type="Proteomes" id="UP000252585"/>
    </source>
</evidence>
<dbReference type="RefSeq" id="WP_114352930.1">
    <property type="nucleotide sequence ID" value="NZ_QPJJ01000007.1"/>
</dbReference>
<comment type="caution">
    <text evidence="1">The sequence shown here is derived from an EMBL/GenBank/DDBJ whole genome shotgun (WGS) entry which is preliminary data.</text>
</comment>
<dbReference type="AlphaFoldDB" id="A0A368XRP1"/>
<keyword evidence="2" id="KW-1185">Reference proteome</keyword>
<reference evidence="1 2" key="1">
    <citation type="submission" date="2018-07" db="EMBL/GenBank/DDBJ databases">
        <title>Genomic Encyclopedia of Type Strains, Phase IV (KMG-IV): sequencing the most valuable type-strain genomes for metagenomic binning, comparative biology and taxonomic classification.</title>
        <authorList>
            <person name="Goeker M."/>
        </authorList>
    </citation>
    <scope>NUCLEOTIDE SEQUENCE [LARGE SCALE GENOMIC DNA]</scope>
    <source>
        <strain evidence="1 2">DSM 27696</strain>
    </source>
</reference>
<name>A0A368XRP1_9BACI</name>
<evidence type="ECO:0000313" key="1">
    <source>
        <dbReference type="EMBL" id="RCW69708.1"/>
    </source>
</evidence>
<protein>
    <submittedName>
        <fullName evidence="1">Uncharacterized protein</fullName>
    </submittedName>
</protein>
<dbReference type="EMBL" id="QPJJ01000007">
    <property type="protein sequence ID" value="RCW69708.1"/>
    <property type="molecule type" value="Genomic_DNA"/>
</dbReference>
<accession>A0A368XRP1</accession>
<proteinExistence type="predicted"/>